<dbReference type="PANTHER" id="PTHR33204">
    <property type="entry name" value="TRANSCRIPTIONAL REGULATOR, MARR FAMILY"/>
    <property type="match status" value="1"/>
</dbReference>
<dbReference type="InterPro" id="IPR002577">
    <property type="entry name" value="HTH_HxlR"/>
</dbReference>
<gene>
    <name evidence="5" type="ORF">EV681_2545</name>
</gene>
<organism evidence="5 6">
    <name type="scientific">Advenella incenata</name>
    <dbReference type="NCBI Taxonomy" id="267800"/>
    <lineage>
        <taxon>Bacteria</taxon>
        <taxon>Pseudomonadati</taxon>
        <taxon>Pseudomonadota</taxon>
        <taxon>Betaproteobacteria</taxon>
        <taxon>Burkholderiales</taxon>
        <taxon>Alcaligenaceae</taxon>
    </lineage>
</organism>
<evidence type="ECO:0000256" key="1">
    <source>
        <dbReference type="ARBA" id="ARBA00023015"/>
    </source>
</evidence>
<feature type="domain" description="HTH hxlR-type" evidence="4">
    <location>
        <begin position="29"/>
        <end position="129"/>
    </location>
</feature>
<dbReference type="EMBL" id="SHKO01000002">
    <property type="protein sequence ID" value="RZT94128.1"/>
    <property type="molecule type" value="Genomic_DNA"/>
</dbReference>
<dbReference type="AlphaFoldDB" id="A0A4Q7VFC8"/>
<keyword evidence="2" id="KW-0238">DNA-binding</keyword>
<comment type="caution">
    <text evidence="5">The sequence shown here is derived from an EMBL/GenBank/DDBJ whole genome shotgun (WGS) entry which is preliminary data.</text>
</comment>
<dbReference type="SUPFAM" id="SSF46785">
    <property type="entry name" value="Winged helix' DNA-binding domain"/>
    <property type="match status" value="1"/>
</dbReference>
<dbReference type="Proteomes" id="UP000293398">
    <property type="component" value="Unassembled WGS sequence"/>
</dbReference>
<dbReference type="GO" id="GO:0003677">
    <property type="term" value="F:DNA binding"/>
    <property type="evidence" value="ECO:0007669"/>
    <property type="project" value="UniProtKB-KW"/>
</dbReference>
<evidence type="ECO:0000313" key="6">
    <source>
        <dbReference type="Proteomes" id="UP000293398"/>
    </source>
</evidence>
<proteinExistence type="predicted"/>
<sequence>MDKNNTLASLSGLAQMKKNVSVPARSNLCPVARFGEILAGKWATPVIYRLILADGPVRFNTLQRTLRPISQKELSRHLRHFEALGMVTRQVYAEVPPRVEYLVTDFGRTLREPIEALAHWAEQYFPVSGQVHAATPDQQHALVAAAQGDRA</sequence>
<evidence type="ECO:0000259" key="4">
    <source>
        <dbReference type="PROSITE" id="PS51118"/>
    </source>
</evidence>
<keyword evidence="3" id="KW-0804">Transcription</keyword>
<protein>
    <submittedName>
        <fullName evidence="5">HxlR family transcriptional regulator</fullName>
    </submittedName>
</protein>
<dbReference type="Gene3D" id="1.10.10.10">
    <property type="entry name" value="Winged helix-like DNA-binding domain superfamily/Winged helix DNA-binding domain"/>
    <property type="match status" value="1"/>
</dbReference>
<dbReference type="Pfam" id="PF01638">
    <property type="entry name" value="HxlR"/>
    <property type="match status" value="1"/>
</dbReference>
<dbReference type="InterPro" id="IPR036388">
    <property type="entry name" value="WH-like_DNA-bd_sf"/>
</dbReference>
<name>A0A4Q7VFC8_9BURK</name>
<keyword evidence="6" id="KW-1185">Reference proteome</keyword>
<keyword evidence="1" id="KW-0805">Transcription regulation</keyword>
<accession>A0A4Q7VFC8</accession>
<evidence type="ECO:0000256" key="3">
    <source>
        <dbReference type="ARBA" id="ARBA00023163"/>
    </source>
</evidence>
<reference evidence="5 6" key="1">
    <citation type="submission" date="2019-02" db="EMBL/GenBank/DDBJ databases">
        <title>Genomic Encyclopedia of Type Strains, Phase IV (KMG-IV): sequencing the most valuable type-strain genomes for metagenomic binning, comparative biology and taxonomic classification.</title>
        <authorList>
            <person name="Goeker M."/>
        </authorList>
    </citation>
    <scope>NUCLEOTIDE SEQUENCE [LARGE SCALE GENOMIC DNA]</scope>
    <source>
        <strain evidence="5 6">DSM 23814</strain>
    </source>
</reference>
<dbReference type="InterPro" id="IPR036390">
    <property type="entry name" value="WH_DNA-bd_sf"/>
</dbReference>
<evidence type="ECO:0000256" key="2">
    <source>
        <dbReference type="ARBA" id="ARBA00023125"/>
    </source>
</evidence>
<evidence type="ECO:0000313" key="5">
    <source>
        <dbReference type="EMBL" id="RZT94128.1"/>
    </source>
</evidence>
<dbReference type="PROSITE" id="PS51118">
    <property type="entry name" value="HTH_HXLR"/>
    <property type="match status" value="1"/>
</dbReference>